<dbReference type="Proteomes" id="UP001596415">
    <property type="component" value="Unassembled WGS sequence"/>
</dbReference>
<evidence type="ECO:0000259" key="2">
    <source>
        <dbReference type="Pfam" id="PF12146"/>
    </source>
</evidence>
<feature type="transmembrane region" description="Helical" evidence="1">
    <location>
        <begin position="6"/>
        <end position="24"/>
    </location>
</feature>
<feature type="domain" description="Serine aminopeptidase S33" evidence="2">
    <location>
        <begin position="71"/>
        <end position="173"/>
    </location>
</feature>
<keyword evidence="1" id="KW-0472">Membrane</keyword>
<evidence type="ECO:0000256" key="1">
    <source>
        <dbReference type="SAM" id="Phobius"/>
    </source>
</evidence>
<evidence type="ECO:0000313" key="3">
    <source>
        <dbReference type="EMBL" id="MFC7357292.1"/>
    </source>
</evidence>
<proteinExistence type="predicted"/>
<dbReference type="InterPro" id="IPR022742">
    <property type="entry name" value="Hydrolase_4"/>
</dbReference>
<gene>
    <name evidence="3" type="ORF">ACFQO1_06310</name>
</gene>
<dbReference type="GO" id="GO:0016787">
    <property type="term" value="F:hydrolase activity"/>
    <property type="evidence" value="ECO:0007669"/>
    <property type="project" value="UniProtKB-KW"/>
</dbReference>
<reference evidence="4" key="1">
    <citation type="journal article" date="2019" name="Int. J. Syst. Evol. Microbiol.">
        <title>The Global Catalogue of Microorganisms (GCM) 10K type strain sequencing project: providing services to taxonomists for standard genome sequencing and annotation.</title>
        <authorList>
            <consortium name="The Broad Institute Genomics Platform"/>
            <consortium name="The Broad Institute Genome Sequencing Center for Infectious Disease"/>
            <person name="Wu L."/>
            <person name="Ma J."/>
        </authorList>
    </citation>
    <scope>NUCLEOTIDE SEQUENCE [LARGE SCALE GENOMIC DNA]</scope>
    <source>
        <strain evidence="4">CGMCC 1.16306</strain>
    </source>
</reference>
<sequence>MIKKTIKILVVFVASCMVLLLLLYNMQEKLIFLPTQLSENYVYNFDTPFTEFNLITTDGATLNALHFTTKNPKGLILYFHGNAGSLERWGAIASYFTKFEYDVIVMDYRTFGKSTGTLSEALLYEDSQLFYDYAKKHFSEDNIIVYGRSLGTALATFVASKNTPKQLLLETPFNNLTSVAQKRFFNLPLNFLMRYKFPSDELIKKVKCPITIIHGTSDSVVPYELGKKLSEEIPKEQLTFITITGGEHKNLIEFSAYGKAIQKALK</sequence>
<keyword evidence="4" id="KW-1185">Reference proteome</keyword>
<name>A0ABW2MQX1_9FLAO</name>
<dbReference type="Pfam" id="PF12146">
    <property type="entry name" value="Hydrolase_4"/>
    <property type="match status" value="1"/>
</dbReference>
<dbReference type="PANTHER" id="PTHR12277:SF81">
    <property type="entry name" value="PROTEIN ABHD13"/>
    <property type="match status" value="1"/>
</dbReference>
<dbReference type="Gene3D" id="3.40.50.1820">
    <property type="entry name" value="alpha/beta hydrolase"/>
    <property type="match status" value="1"/>
</dbReference>
<keyword evidence="3" id="KW-0378">Hydrolase</keyword>
<comment type="caution">
    <text evidence="3">The sequence shown here is derived from an EMBL/GenBank/DDBJ whole genome shotgun (WGS) entry which is preliminary data.</text>
</comment>
<organism evidence="3 4">
    <name type="scientific">Jejudonia soesokkakensis</name>
    <dbReference type="NCBI Taxonomy" id="1323432"/>
    <lineage>
        <taxon>Bacteria</taxon>
        <taxon>Pseudomonadati</taxon>
        <taxon>Bacteroidota</taxon>
        <taxon>Flavobacteriia</taxon>
        <taxon>Flavobacteriales</taxon>
        <taxon>Flavobacteriaceae</taxon>
        <taxon>Jejudonia</taxon>
    </lineage>
</organism>
<dbReference type="PANTHER" id="PTHR12277">
    <property type="entry name" value="ALPHA/BETA HYDROLASE DOMAIN-CONTAINING PROTEIN"/>
    <property type="match status" value="1"/>
</dbReference>
<dbReference type="RefSeq" id="WP_380217138.1">
    <property type="nucleotide sequence ID" value="NZ_JBHTBN010000002.1"/>
</dbReference>
<dbReference type="InterPro" id="IPR029058">
    <property type="entry name" value="AB_hydrolase_fold"/>
</dbReference>
<protein>
    <submittedName>
        <fullName evidence="3">Alpha/beta hydrolase</fullName>
    </submittedName>
</protein>
<keyword evidence="1" id="KW-0812">Transmembrane</keyword>
<evidence type="ECO:0000313" key="4">
    <source>
        <dbReference type="Proteomes" id="UP001596415"/>
    </source>
</evidence>
<accession>A0ABW2MQX1</accession>
<keyword evidence="1" id="KW-1133">Transmembrane helix</keyword>
<dbReference type="SUPFAM" id="SSF53474">
    <property type="entry name" value="alpha/beta-Hydrolases"/>
    <property type="match status" value="1"/>
</dbReference>
<dbReference type="EMBL" id="JBHTBN010000002">
    <property type="protein sequence ID" value="MFC7357292.1"/>
    <property type="molecule type" value="Genomic_DNA"/>
</dbReference>